<reference evidence="1 2" key="1">
    <citation type="submission" date="2024-08" db="EMBL/GenBank/DDBJ databases">
        <title>Halobellus sp. MBLA0158 whole genome sequence.</title>
        <authorList>
            <person name="Hwang C.Y."/>
            <person name="Cho E.-S."/>
            <person name="Seo M.-J."/>
        </authorList>
    </citation>
    <scope>NUCLEOTIDE SEQUENCE [LARGE SCALE GENOMIC DNA]</scope>
    <source>
        <strain evidence="1 2">MBLA0158</strain>
    </source>
</reference>
<dbReference type="InterPro" id="IPR036374">
    <property type="entry name" value="OxRdtase_Mopterin-bd_sf"/>
</dbReference>
<dbReference type="Proteomes" id="UP001570511">
    <property type="component" value="Unassembled WGS sequence"/>
</dbReference>
<dbReference type="Gene3D" id="3.90.420.10">
    <property type="entry name" value="Oxidoreductase, molybdopterin-binding domain"/>
    <property type="match status" value="1"/>
</dbReference>
<dbReference type="SUPFAM" id="SSF56524">
    <property type="entry name" value="Oxidoreductase molybdopterin-binding domain"/>
    <property type="match status" value="1"/>
</dbReference>
<keyword evidence="2" id="KW-1185">Reference proteome</keyword>
<sequence length="142" mass="14993">MMETAEAHVTVTGESTVRIPVPLPPDHDYETTAIEGQFRCSSGDLVADGWSGLAVGSLLVAADVPDETTHLQVEGADGFTVCVPIGAALDGVLAFEDRAVEAEPRFAAPGVSGTRTVKGARRLEPVTLDPSEHPEDWEDLLL</sequence>
<comment type="caution">
    <text evidence="1">The sequence shown here is derived from an EMBL/GenBank/DDBJ whole genome shotgun (WGS) entry which is preliminary data.</text>
</comment>
<dbReference type="EMBL" id="JBGNYA010000001">
    <property type="protein sequence ID" value="MFA1609575.1"/>
    <property type="molecule type" value="Genomic_DNA"/>
</dbReference>
<accession>A0ABD5MBG0</accession>
<proteinExistence type="predicted"/>
<gene>
    <name evidence="1" type="ORF">OS889_00960</name>
</gene>
<organism evidence="1 2">
    <name type="scientific">Halobellus rubicundus</name>
    <dbReference type="NCBI Taxonomy" id="2996466"/>
    <lineage>
        <taxon>Archaea</taxon>
        <taxon>Methanobacteriati</taxon>
        <taxon>Methanobacteriota</taxon>
        <taxon>Stenosarchaea group</taxon>
        <taxon>Halobacteria</taxon>
        <taxon>Halobacteriales</taxon>
        <taxon>Haloferacaceae</taxon>
        <taxon>Halobellus</taxon>
    </lineage>
</organism>
<evidence type="ECO:0000313" key="1">
    <source>
        <dbReference type="EMBL" id="MFA1609575.1"/>
    </source>
</evidence>
<dbReference type="RefSeq" id="WP_372386611.1">
    <property type="nucleotide sequence ID" value="NZ_JBGNYA010000001.1"/>
</dbReference>
<protein>
    <submittedName>
        <fullName evidence="1">Molybdopterin-binding oxidoreductase</fullName>
    </submittedName>
</protein>
<evidence type="ECO:0000313" key="2">
    <source>
        <dbReference type="Proteomes" id="UP001570511"/>
    </source>
</evidence>
<dbReference type="AlphaFoldDB" id="A0ABD5MBG0"/>
<name>A0ABD5MBG0_9EURY</name>